<feature type="domain" description="HTH araC/xylS-type" evidence="4">
    <location>
        <begin position="123"/>
        <end position="224"/>
    </location>
</feature>
<dbReference type="InterPro" id="IPR018060">
    <property type="entry name" value="HTH_AraC"/>
</dbReference>
<organism evidence="5 6">
    <name type="scientific">Wansuia hejianensis</name>
    <dbReference type="NCBI Taxonomy" id="2763667"/>
    <lineage>
        <taxon>Bacteria</taxon>
        <taxon>Bacillati</taxon>
        <taxon>Bacillota</taxon>
        <taxon>Clostridia</taxon>
        <taxon>Lachnospirales</taxon>
        <taxon>Lachnospiraceae</taxon>
        <taxon>Wansuia</taxon>
    </lineage>
</organism>
<accession>A0A7G9GDZ2</accession>
<dbReference type="Proteomes" id="UP000515860">
    <property type="component" value="Chromosome"/>
</dbReference>
<evidence type="ECO:0000259" key="4">
    <source>
        <dbReference type="PROSITE" id="PS01124"/>
    </source>
</evidence>
<dbReference type="PANTHER" id="PTHR46796">
    <property type="entry name" value="HTH-TYPE TRANSCRIPTIONAL ACTIVATOR RHAS-RELATED"/>
    <property type="match status" value="1"/>
</dbReference>
<evidence type="ECO:0000256" key="2">
    <source>
        <dbReference type="ARBA" id="ARBA00023125"/>
    </source>
</evidence>
<proteinExistence type="predicted"/>
<dbReference type="InterPro" id="IPR050204">
    <property type="entry name" value="AraC_XylS_family_regulators"/>
</dbReference>
<dbReference type="InterPro" id="IPR009057">
    <property type="entry name" value="Homeodomain-like_sf"/>
</dbReference>
<protein>
    <submittedName>
        <fullName evidence="5">AraC family transcriptional regulator</fullName>
    </submittedName>
</protein>
<evidence type="ECO:0000256" key="1">
    <source>
        <dbReference type="ARBA" id="ARBA00023015"/>
    </source>
</evidence>
<dbReference type="Pfam" id="PF12833">
    <property type="entry name" value="HTH_18"/>
    <property type="match status" value="1"/>
</dbReference>
<keyword evidence="1" id="KW-0805">Transcription regulation</keyword>
<keyword evidence="6" id="KW-1185">Reference proteome</keyword>
<dbReference type="PANTHER" id="PTHR46796:SF13">
    <property type="entry name" value="HTH-TYPE TRANSCRIPTIONAL ACTIVATOR RHAS"/>
    <property type="match status" value="1"/>
</dbReference>
<dbReference type="AlphaFoldDB" id="A0A7G9GDZ2"/>
<name>A0A7G9GDZ2_9FIRM</name>
<reference evidence="5 6" key="1">
    <citation type="submission" date="2020-08" db="EMBL/GenBank/DDBJ databases">
        <authorList>
            <person name="Liu C."/>
            <person name="Sun Q."/>
        </authorList>
    </citation>
    <scope>NUCLEOTIDE SEQUENCE [LARGE SCALE GENOMIC DNA]</scope>
    <source>
        <strain evidence="5 6">NSJ-29</strain>
    </source>
</reference>
<dbReference type="GO" id="GO:0043565">
    <property type="term" value="F:sequence-specific DNA binding"/>
    <property type="evidence" value="ECO:0007669"/>
    <property type="project" value="InterPro"/>
</dbReference>
<evidence type="ECO:0000313" key="5">
    <source>
        <dbReference type="EMBL" id="QNM09024.1"/>
    </source>
</evidence>
<dbReference type="SMART" id="SM00342">
    <property type="entry name" value="HTH_ARAC"/>
    <property type="match status" value="1"/>
</dbReference>
<gene>
    <name evidence="5" type="ORF">H9Q79_01625</name>
</gene>
<keyword evidence="3" id="KW-0804">Transcription</keyword>
<dbReference type="SUPFAM" id="SSF46689">
    <property type="entry name" value="Homeodomain-like"/>
    <property type="match status" value="1"/>
</dbReference>
<dbReference type="PROSITE" id="PS01124">
    <property type="entry name" value="HTH_ARAC_FAMILY_2"/>
    <property type="match status" value="1"/>
</dbReference>
<dbReference type="KEGG" id="whj:H9Q79_01625"/>
<dbReference type="Gene3D" id="1.10.10.60">
    <property type="entry name" value="Homeodomain-like"/>
    <property type="match status" value="1"/>
</dbReference>
<evidence type="ECO:0000313" key="6">
    <source>
        <dbReference type="Proteomes" id="UP000515860"/>
    </source>
</evidence>
<dbReference type="EMBL" id="CP060635">
    <property type="protein sequence ID" value="QNM09024.1"/>
    <property type="molecule type" value="Genomic_DNA"/>
</dbReference>
<keyword evidence="2" id="KW-0238">DNA-binding</keyword>
<sequence>MIPRNLVTPDTCMDIIFTVNETKNRIDSSFSGIDDRAFQAGGSLMQKETVSTFAIRFYAWSAVLFSEDSLKHVRNTHMDAGQLFSRLKKDIGKRLFDAVTLRERIAIAEKYLLAHIRPGRENRLVMEGVSAIVRNRGQIKIAEAVREIHISSRQMERVFLENIGISPKKLASLVRYQYLWKDILYQDRFDIQDAVFKYGYTDQAHLLKDFKRFHTLSPGNARQLALQHVAFLQAGEPEAVLN</sequence>
<evidence type="ECO:0000256" key="3">
    <source>
        <dbReference type="ARBA" id="ARBA00023163"/>
    </source>
</evidence>
<dbReference type="GO" id="GO:0003700">
    <property type="term" value="F:DNA-binding transcription factor activity"/>
    <property type="evidence" value="ECO:0007669"/>
    <property type="project" value="InterPro"/>
</dbReference>